<dbReference type="EMBL" id="POWG01000038">
    <property type="protein sequence ID" value="PNQ95986.1"/>
    <property type="molecule type" value="Genomic_DNA"/>
</dbReference>
<sequence>MPLRPEYTLHQSDLNEFLSAPLWDEENGSRLSVLSALARLGIDPWAEAARLAALPKEAAASALAVILRRLPAQQPEAPDADATADRLVRLLPEGGSATAPNGEVVDRNRRTGIVNPWLLLLLMAALVAWGMMSFWS</sequence>
<keyword evidence="1" id="KW-0812">Transmembrane</keyword>
<keyword evidence="2" id="KW-0614">Plasmid</keyword>
<evidence type="ECO:0000313" key="2">
    <source>
        <dbReference type="EMBL" id="PNQ95986.1"/>
    </source>
</evidence>
<geneLocation type="plasmid" evidence="2">
    <name>p21unnamed</name>
</geneLocation>
<comment type="caution">
    <text evidence="2">The sequence shown here is derived from an EMBL/GenBank/DDBJ whole genome shotgun (WGS) entry which is preliminary data.</text>
</comment>
<keyword evidence="1" id="KW-0472">Membrane</keyword>
<dbReference type="Proteomes" id="UP000236268">
    <property type="component" value="Unassembled WGS sequence"/>
</dbReference>
<reference evidence="2 3" key="1">
    <citation type="submission" date="2018-01" db="EMBL/GenBank/DDBJ databases">
        <title>Whole genome sequence of Azospirillum brasilense REC3 isolated from strawberry roots.</title>
        <authorList>
            <person name="Fontana C.A."/>
            <person name="Salazar S.M."/>
            <person name="Bassi D."/>
            <person name="Puglisi E."/>
            <person name="Lovaisa N.C."/>
            <person name="Toffoli L.M."/>
            <person name="Pedraza R."/>
            <person name="Cocconcelli P.S."/>
        </authorList>
    </citation>
    <scope>NUCLEOTIDE SEQUENCE [LARGE SCALE GENOMIC DNA]</scope>
    <source>
        <strain evidence="2 3">REC3</strain>
        <plasmid evidence="2">p21unnamed</plasmid>
    </source>
</reference>
<accession>A0A2K1FTX4</accession>
<organism evidence="2 3">
    <name type="scientific">Azospirillum argentinense</name>
    <dbReference type="NCBI Taxonomy" id="2970906"/>
    <lineage>
        <taxon>Bacteria</taxon>
        <taxon>Pseudomonadati</taxon>
        <taxon>Pseudomonadota</taxon>
        <taxon>Alphaproteobacteria</taxon>
        <taxon>Rhodospirillales</taxon>
        <taxon>Azospirillaceae</taxon>
        <taxon>Azospirillum</taxon>
    </lineage>
</organism>
<gene>
    <name evidence="2" type="ORF">C1S70_26140</name>
</gene>
<feature type="transmembrane region" description="Helical" evidence="1">
    <location>
        <begin position="117"/>
        <end position="135"/>
    </location>
</feature>
<name>A0A2K1FTX4_9PROT</name>
<protein>
    <submittedName>
        <fullName evidence="2">Uncharacterized protein</fullName>
    </submittedName>
</protein>
<keyword evidence="1" id="KW-1133">Transmembrane helix</keyword>
<dbReference type="AlphaFoldDB" id="A0A2K1FTX4"/>
<dbReference type="RefSeq" id="WP_103041224.1">
    <property type="nucleotide sequence ID" value="NZ_POWG01000038.1"/>
</dbReference>
<evidence type="ECO:0000313" key="3">
    <source>
        <dbReference type="Proteomes" id="UP000236268"/>
    </source>
</evidence>
<evidence type="ECO:0000256" key="1">
    <source>
        <dbReference type="SAM" id="Phobius"/>
    </source>
</evidence>
<proteinExistence type="predicted"/>